<organism evidence="1 2">
    <name type="scientific">Marisediminitalea aggregata</name>
    <dbReference type="NCBI Taxonomy" id="634436"/>
    <lineage>
        <taxon>Bacteria</taxon>
        <taxon>Pseudomonadati</taxon>
        <taxon>Pseudomonadota</taxon>
        <taxon>Gammaproteobacteria</taxon>
        <taxon>Alteromonadales</taxon>
        <taxon>Alteromonadaceae</taxon>
        <taxon>Marisediminitalea</taxon>
    </lineage>
</organism>
<dbReference type="Proteomes" id="UP000184520">
    <property type="component" value="Unassembled WGS sequence"/>
</dbReference>
<dbReference type="RefSeq" id="WP_073318458.1">
    <property type="nucleotide sequence ID" value="NZ_FQWD01000001.1"/>
</dbReference>
<dbReference type="OrthoDB" id="9791944at2"/>
<dbReference type="Pfam" id="PF13489">
    <property type="entry name" value="Methyltransf_23"/>
    <property type="match status" value="1"/>
</dbReference>
<name>A0A1M5FPP8_9ALTE</name>
<protein>
    <submittedName>
        <fullName evidence="1">Methyltransferase domain-containing protein</fullName>
    </submittedName>
</protein>
<evidence type="ECO:0000313" key="1">
    <source>
        <dbReference type="EMBL" id="SHF93399.1"/>
    </source>
</evidence>
<dbReference type="GO" id="GO:0008168">
    <property type="term" value="F:methyltransferase activity"/>
    <property type="evidence" value="ECO:0007669"/>
    <property type="project" value="UniProtKB-KW"/>
</dbReference>
<keyword evidence="2" id="KW-1185">Reference proteome</keyword>
<dbReference type="EMBL" id="FQWD01000001">
    <property type="protein sequence ID" value="SHF93399.1"/>
    <property type="molecule type" value="Genomic_DNA"/>
</dbReference>
<dbReference type="GO" id="GO:0032259">
    <property type="term" value="P:methylation"/>
    <property type="evidence" value="ECO:0007669"/>
    <property type="project" value="UniProtKB-KW"/>
</dbReference>
<keyword evidence="1" id="KW-0808">Transferase</keyword>
<evidence type="ECO:0000313" key="2">
    <source>
        <dbReference type="Proteomes" id="UP000184520"/>
    </source>
</evidence>
<keyword evidence="1" id="KW-0489">Methyltransferase</keyword>
<gene>
    <name evidence="1" type="ORF">SAMN05216361_0937</name>
</gene>
<dbReference type="SUPFAM" id="SSF53335">
    <property type="entry name" value="S-adenosyl-L-methionine-dependent methyltransferases"/>
    <property type="match status" value="1"/>
</dbReference>
<sequence length="212" mass="24668">MKLSCPLCNSQHIYAFHKDKRRDYYRCQPCALVFVDPLSLPDKSQELAEYQLHENTLEDDGYLAYLRRLFDCLAPHLRTDMTMLDYGSGPCPALAHLFQEAGFSMDCYDPFFGPKAIEKDQYDIITATESIEHFHSPAKEWAHWMTLLKPGGWLGIMTKRVLDVQRFANWHYKNDPTHVSFFSVETFSWLAKTHNLNVIFPANDIVLMQKPE</sequence>
<proteinExistence type="predicted"/>
<dbReference type="InterPro" id="IPR029063">
    <property type="entry name" value="SAM-dependent_MTases_sf"/>
</dbReference>
<accession>A0A1M5FPP8</accession>
<dbReference type="AlphaFoldDB" id="A0A1M5FPP8"/>
<dbReference type="STRING" id="634436.SAMN05216361_0937"/>
<dbReference type="Gene3D" id="3.40.50.150">
    <property type="entry name" value="Vaccinia Virus protein VP39"/>
    <property type="match status" value="1"/>
</dbReference>
<reference evidence="2" key="1">
    <citation type="submission" date="2016-11" db="EMBL/GenBank/DDBJ databases">
        <authorList>
            <person name="Varghese N."/>
            <person name="Submissions S."/>
        </authorList>
    </citation>
    <scope>NUCLEOTIDE SEQUENCE [LARGE SCALE GENOMIC DNA]</scope>
    <source>
        <strain evidence="2">CGMCC 1.8995</strain>
    </source>
</reference>